<dbReference type="Proteomes" id="UP000321945">
    <property type="component" value="Unassembled WGS sequence"/>
</dbReference>
<evidence type="ECO:0000313" key="3">
    <source>
        <dbReference type="Proteomes" id="UP000321945"/>
    </source>
</evidence>
<keyword evidence="3" id="KW-1185">Reference proteome</keyword>
<feature type="signal peptide" evidence="1">
    <location>
        <begin position="1"/>
        <end position="16"/>
    </location>
</feature>
<name>A0A5C6YNU0_9FLAO</name>
<reference evidence="2 3" key="1">
    <citation type="submission" date="2019-08" db="EMBL/GenBank/DDBJ databases">
        <title>Genome of Aequorivita lipolytica Y10-2 (type strain).</title>
        <authorList>
            <person name="Bowman J.P."/>
        </authorList>
    </citation>
    <scope>NUCLEOTIDE SEQUENCE [LARGE SCALE GENOMIC DNA]</scope>
    <source>
        <strain evidence="2 3">Y10-2</strain>
    </source>
</reference>
<dbReference type="EMBL" id="VORU01000007">
    <property type="protein sequence ID" value="TXD69010.1"/>
    <property type="molecule type" value="Genomic_DNA"/>
</dbReference>
<organism evidence="2 3">
    <name type="scientific">Aequorivita lipolytica</name>
    <dbReference type="NCBI Taxonomy" id="153267"/>
    <lineage>
        <taxon>Bacteria</taxon>
        <taxon>Pseudomonadati</taxon>
        <taxon>Bacteroidota</taxon>
        <taxon>Flavobacteriia</taxon>
        <taxon>Flavobacteriales</taxon>
        <taxon>Flavobacteriaceae</taxon>
        <taxon>Aequorivita</taxon>
    </lineage>
</organism>
<gene>
    <name evidence="2" type="ORF">ESV24_09675</name>
</gene>
<proteinExistence type="predicted"/>
<evidence type="ECO:0008006" key="4">
    <source>
        <dbReference type="Google" id="ProtNLM"/>
    </source>
</evidence>
<protein>
    <recommendedName>
        <fullName evidence="4">T9SS type A sorting domain-containing protein</fullName>
    </recommendedName>
</protein>
<evidence type="ECO:0000313" key="2">
    <source>
        <dbReference type="EMBL" id="TXD69010.1"/>
    </source>
</evidence>
<dbReference type="AlphaFoldDB" id="A0A5C6YNU0"/>
<dbReference type="OrthoDB" id="1055762at2"/>
<comment type="caution">
    <text evidence="2">The sequence shown here is derived from an EMBL/GenBank/DDBJ whole genome shotgun (WGS) entry which is preliminary data.</text>
</comment>
<dbReference type="RefSeq" id="WP_111816341.1">
    <property type="nucleotide sequence ID" value="NZ_CBCRZQ010000008.1"/>
</dbReference>
<sequence>MKNLIFLLLITSFSFAQNPKLFFRSGFEPNTERTHLFSYFDDLIGTDESYLFNNNWEDDLESSVIEEFHLNYGGGDNNMRLAEIMTDPDFNFPANNAIQFWISEPYLQDGAIKGRVQSDIVMDPNYFQKFTYSVRLFLPNTLESLKDNSFDFGWFNLMEFWNNPSWVPTNDPYPFSISMNLKKNLNTDKLRFAVTARRLNINTNQWWLVWNDINNDFEVPLGKWLTLQVYYEVGDINSGIFKIILTPDGDSPINLFDIHNWTRHPYDPDPEGISVISPFKLYTSSELINYVNSQNGFVNVFWDDFVFCDKPGLDLHIRNSTEDFGEEPDNNTEYLWNSDDIWVRNQPDGIEEHQNPEYDPNNPNYVYIKINNKSCDFSSGNDTLKLYWAKANTSLSWPQNWDGTLFMHDDQNNQDVVMGGIIGEVQIPRLRPGEDRTLQIEWNVPNPQDYIFINPNPWHFCLLARIESSDDPMITVEGSSIVENVRNNNNIAWKNTTIIDIIPNTISTYGAAVAIGNPYNAESSFNLELVNDSNETGNAVYQEAEVSIQMDDIIYDGWVQGGSAISNINNTHDDKVKAIINNNAQLENINLDANEIGTVYLSFNFLVDELSNKNEFKYHLIQRNSITNEIIGGETFVIRKSEKQNFDADAGDDQEIMENETVTLTANYISESVIYNWFDSNGDLIYSGEDFTVSPTFSTTYKLEIIDVDGFKDYDSIEVIITPHHIESISPNPVSNLLTIDYQTLNVTSAYISIVNQNTGVSNNYIINPSISETTVDVSNYQTGIYEIFLICDGDIVDNETLIKE</sequence>
<evidence type="ECO:0000256" key="1">
    <source>
        <dbReference type="SAM" id="SignalP"/>
    </source>
</evidence>
<feature type="chain" id="PRO_5022980293" description="T9SS type A sorting domain-containing protein" evidence="1">
    <location>
        <begin position="17"/>
        <end position="805"/>
    </location>
</feature>
<keyword evidence="1" id="KW-0732">Signal</keyword>
<accession>A0A5C6YNU0</accession>